<dbReference type="RefSeq" id="WP_210054048.1">
    <property type="nucleotide sequence ID" value="NZ_JAGIOB010000001.1"/>
</dbReference>
<keyword evidence="4" id="KW-1185">Reference proteome</keyword>
<dbReference type="InterPro" id="IPR023393">
    <property type="entry name" value="START-like_dom_sf"/>
</dbReference>
<dbReference type="SUPFAM" id="SSF55961">
    <property type="entry name" value="Bet v1-like"/>
    <property type="match status" value="1"/>
</dbReference>
<feature type="region of interest" description="Disordered" evidence="1">
    <location>
        <begin position="202"/>
        <end position="278"/>
    </location>
</feature>
<comment type="caution">
    <text evidence="3">The sequence shown here is derived from an EMBL/GenBank/DDBJ whole genome shotgun (WGS) entry which is preliminary data.</text>
</comment>
<dbReference type="Gene3D" id="3.30.530.20">
    <property type="match status" value="1"/>
</dbReference>
<name>A0ABS4Z5R2_9ACTN</name>
<reference evidence="3 4" key="1">
    <citation type="submission" date="2021-03" db="EMBL/GenBank/DDBJ databases">
        <title>Sequencing the genomes of 1000 actinobacteria strains.</title>
        <authorList>
            <person name="Klenk H.-P."/>
        </authorList>
    </citation>
    <scope>NUCLEOTIDE SEQUENCE [LARGE SCALE GENOMIC DNA]</scope>
    <source>
        <strain evidence="3 4">DSM 12936</strain>
    </source>
</reference>
<sequence length="278" mass="28744">MTTTVDTSIEVNLPVRTVYNQWTQFAEFPHFMGGVQSVTQLGDDRMHWVAEIAGVKREWDARVLEQVPDQRVAWAATEGATNAGAVTFEDLGGRTRVNLFLEYEPEGVVEKVGDALDVVERQAKGDLERFKAFVESEGYATGAWRGTVAGEGHVGTPGVEHAAASRGDDGKAGVSGKAVAAGVGVAAAAAAVAAGAVAAGRKDDADEVPVTPAPVETQPVDTQPVDTQPVDTAFDATEAPATPVASVDPLDPAPLPPGTAGVRTDGMDDPTGAGRTDA</sequence>
<dbReference type="EMBL" id="JAGIOB010000001">
    <property type="protein sequence ID" value="MBP2416377.1"/>
    <property type="molecule type" value="Genomic_DNA"/>
</dbReference>
<proteinExistence type="predicted"/>
<feature type="compositionally biased region" description="Polar residues" evidence="1">
    <location>
        <begin position="219"/>
        <end position="230"/>
    </location>
</feature>
<accession>A0ABS4Z5R2</accession>
<evidence type="ECO:0000313" key="3">
    <source>
        <dbReference type="EMBL" id="MBP2416377.1"/>
    </source>
</evidence>
<organism evidence="3 4">
    <name type="scientific">Microlunatus capsulatus</name>
    <dbReference type="NCBI Taxonomy" id="99117"/>
    <lineage>
        <taxon>Bacteria</taxon>
        <taxon>Bacillati</taxon>
        <taxon>Actinomycetota</taxon>
        <taxon>Actinomycetes</taxon>
        <taxon>Propionibacteriales</taxon>
        <taxon>Propionibacteriaceae</taxon>
        <taxon>Microlunatus</taxon>
    </lineage>
</organism>
<dbReference type="PANTHER" id="PTHR33824:SF7">
    <property type="entry name" value="POLYKETIDE CYCLASE_DEHYDRASE AND LIPID TRANSPORT SUPERFAMILY PROTEIN"/>
    <property type="match status" value="1"/>
</dbReference>
<dbReference type="InterPro" id="IPR047137">
    <property type="entry name" value="ORF3"/>
</dbReference>
<gene>
    <name evidence="3" type="ORF">JOF54_001299</name>
</gene>
<dbReference type="PANTHER" id="PTHR33824">
    <property type="entry name" value="POLYKETIDE CYCLASE/DEHYDRASE AND LIPID TRANSPORT SUPERFAMILY PROTEIN"/>
    <property type="match status" value="1"/>
</dbReference>
<protein>
    <submittedName>
        <fullName evidence="3">Carbon monoxide dehydrogenase subunit G</fullName>
    </submittedName>
</protein>
<evidence type="ECO:0000256" key="1">
    <source>
        <dbReference type="SAM" id="MobiDB-lite"/>
    </source>
</evidence>
<dbReference type="CDD" id="cd07817">
    <property type="entry name" value="SRPBCC_8"/>
    <property type="match status" value="1"/>
</dbReference>
<dbReference type="Proteomes" id="UP000758168">
    <property type="component" value="Unassembled WGS sequence"/>
</dbReference>
<evidence type="ECO:0000313" key="4">
    <source>
        <dbReference type="Proteomes" id="UP000758168"/>
    </source>
</evidence>
<dbReference type="InterPro" id="IPR005031">
    <property type="entry name" value="COQ10_START"/>
</dbReference>
<dbReference type="Pfam" id="PF03364">
    <property type="entry name" value="Polyketide_cyc"/>
    <property type="match status" value="1"/>
</dbReference>
<feature type="domain" description="Coenzyme Q-binding protein COQ10 START" evidence="2">
    <location>
        <begin position="11"/>
        <end position="129"/>
    </location>
</feature>
<evidence type="ECO:0000259" key="2">
    <source>
        <dbReference type="Pfam" id="PF03364"/>
    </source>
</evidence>